<comment type="caution">
    <text evidence="1">The sequence shown here is derived from an EMBL/GenBank/DDBJ whole genome shotgun (WGS) entry which is preliminary data.</text>
</comment>
<reference evidence="1 2" key="1">
    <citation type="journal article" date="2019" name="Sci. Rep.">
        <title>Orb-weaving spider Araneus ventricosus genome elucidates the spidroin gene catalogue.</title>
        <authorList>
            <person name="Kono N."/>
            <person name="Nakamura H."/>
            <person name="Ohtoshi R."/>
            <person name="Moran D.A.P."/>
            <person name="Shinohara A."/>
            <person name="Yoshida Y."/>
            <person name="Fujiwara M."/>
            <person name="Mori M."/>
            <person name="Tomita M."/>
            <person name="Arakawa K."/>
        </authorList>
    </citation>
    <scope>NUCLEOTIDE SEQUENCE [LARGE SCALE GENOMIC DNA]</scope>
</reference>
<dbReference type="Proteomes" id="UP000499080">
    <property type="component" value="Unassembled WGS sequence"/>
</dbReference>
<dbReference type="EMBL" id="BGPR01001012">
    <property type="protein sequence ID" value="GBM42986.1"/>
    <property type="molecule type" value="Genomic_DNA"/>
</dbReference>
<name>A0A4Y2FR04_ARAVE</name>
<dbReference type="AlphaFoldDB" id="A0A4Y2FR04"/>
<proteinExistence type="predicted"/>
<gene>
    <name evidence="1" type="ORF">AVEN_168554_1</name>
</gene>
<protein>
    <submittedName>
        <fullName evidence="1">Uncharacterized protein</fullName>
    </submittedName>
</protein>
<keyword evidence="2" id="KW-1185">Reference proteome</keyword>
<organism evidence="1 2">
    <name type="scientific">Araneus ventricosus</name>
    <name type="common">Orbweaver spider</name>
    <name type="synonym">Epeira ventricosa</name>
    <dbReference type="NCBI Taxonomy" id="182803"/>
    <lineage>
        <taxon>Eukaryota</taxon>
        <taxon>Metazoa</taxon>
        <taxon>Ecdysozoa</taxon>
        <taxon>Arthropoda</taxon>
        <taxon>Chelicerata</taxon>
        <taxon>Arachnida</taxon>
        <taxon>Araneae</taxon>
        <taxon>Araneomorphae</taxon>
        <taxon>Entelegynae</taxon>
        <taxon>Araneoidea</taxon>
        <taxon>Araneidae</taxon>
        <taxon>Araneus</taxon>
    </lineage>
</organism>
<accession>A0A4Y2FR04</accession>
<evidence type="ECO:0000313" key="2">
    <source>
        <dbReference type="Proteomes" id="UP000499080"/>
    </source>
</evidence>
<evidence type="ECO:0000313" key="1">
    <source>
        <dbReference type="EMBL" id="GBM42986.1"/>
    </source>
</evidence>
<sequence>MIGSVYRRNAEYAVPPGSGDSLNAPCEHQLHVFSSEPNSPQPVRVCIPLIKKRSAEDESVASYLDGEVTEYRYHETDPEIDLKDNVVHDEYSDSK</sequence>